<gene>
    <name evidence="7" type="ORF">G3T36_04935</name>
</gene>
<accession>A0A6L9XUW8</accession>
<dbReference type="GO" id="GO:0003700">
    <property type="term" value="F:DNA-binding transcription factor activity"/>
    <property type="evidence" value="ECO:0007669"/>
    <property type="project" value="TreeGrafter"/>
</dbReference>
<dbReference type="InterPro" id="IPR050109">
    <property type="entry name" value="HTH-type_TetR-like_transc_reg"/>
</dbReference>
<dbReference type="GO" id="GO:0000976">
    <property type="term" value="F:transcription cis-regulatory region binding"/>
    <property type="evidence" value="ECO:0007669"/>
    <property type="project" value="TreeGrafter"/>
</dbReference>
<dbReference type="Gene3D" id="1.10.357.10">
    <property type="entry name" value="Tetracycline Repressor, domain 2"/>
    <property type="match status" value="1"/>
</dbReference>
<dbReference type="EMBL" id="JAAGWY010000001">
    <property type="protein sequence ID" value="NEN05211.1"/>
    <property type="molecule type" value="Genomic_DNA"/>
</dbReference>
<dbReference type="PROSITE" id="PS50977">
    <property type="entry name" value="HTH_TETR_2"/>
    <property type="match status" value="1"/>
</dbReference>
<organism evidence="7 8">
    <name type="scientific">Leifsonia tongyongensis</name>
    <dbReference type="NCBI Taxonomy" id="1268043"/>
    <lineage>
        <taxon>Bacteria</taxon>
        <taxon>Bacillati</taxon>
        <taxon>Actinomycetota</taxon>
        <taxon>Actinomycetes</taxon>
        <taxon>Micrococcales</taxon>
        <taxon>Microbacteriaceae</taxon>
        <taxon>Leifsonia</taxon>
    </lineage>
</organism>
<evidence type="ECO:0000259" key="6">
    <source>
        <dbReference type="PROSITE" id="PS50977"/>
    </source>
</evidence>
<dbReference type="InterPro" id="IPR001647">
    <property type="entry name" value="HTH_TetR"/>
</dbReference>
<dbReference type="AlphaFoldDB" id="A0A6L9XUW8"/>
<feature type="DNA-binding region" description="H-T-H motif" evidence="5">
    <location>
        <begin position="48"/>
        <end position="67"/>
    </location>
</feature>
<dbReference type="Proteomes" id="UP000474967">
    <property type="component" value="Unassembled WGS sequence"/>
</dbReference>
<keyword evidence="4" id="KW-0804">Transcription</keyword>
<keyword evidence="3 5" id="KW-0238">DNA-binding</keyword>
<evidence type="ECO:0000313" key="8">
    <source>
        <dbReference type="Proteomes" id="UP000474967"/>
    </source>
</evidence>
<keyword evidence="8" id="KW-1185">Reference proteome</keyword>
<dbReference type="SUPFAM" id="SSF48498">
    <property type="entry name" value="Tetracyclin repressor-like, C-terminal domain"/>
    <property type="match status" value="1"/>
</dbReference>
<evidence type="ECO:0000256" key="4">
    <source>
        <dbReference type="ARBA" id="ARBA00023163"/>
    </source>
</evidence>
<feature type="domain" description="HTH tetR-type" evidence="6">
    <location>
        <begin position="25"/>
        <end position="85"/>
    </location>
</feature>
<dbReference type="Pfam" id="PF13977">
    <property type="entry name" value="TetR_C_6"/>
    <property type="match status" value="1"/>
</dbReference>
<protein>
    <submittedName>
        <fullName evidence="7">TetR family transcriptional regulator</fullName>
    </submittedName>
</protein>
<evidence type="ECO:0000256" key="2">
    <source>
        <dbReference type="ARBA" id="ARBA00023015"/>
    </source>
</evidence>
<dbReference type="InterPro" id="IPR009057">
    <property type="entry name" value="Homeodomain-like_sf"/>
</dbReference>
<comment type="caution">
    <text evidence="7">The sequence shown here is derived from an EMBL/GenBank/DDBJ whole genome shotgun (WGS) entry which is preliminary data.</text>
</comment>
<dbReference type="SUPFAM" id="SSF46689">
    <property type="entry name" value="Homeodomain-like"/>
    <property type="match status" value="1"/>
</dbReference>
<keyword evidence="1" id="KW-0678">Repressor</keyword>
<evidence type="ECO:0000256" key="3">
    <source>
        <dbReference type="ARBA" id="ARBA00023125"/>
    </source>
</evidence>
<dbReference type="PANTHER" id="PTHR30055:SF234">
    <property type="entry name" value="HTH-TYPE TRANSCRIPTIONAL REGULATOR BETI"/>
    <property type="match status" value="1"/>
</dbReference>
<sequence length="224" mass="24102">MGERYLRWRTVSRANRTRAERKSPEERSAEIQDAARSIALSGGLTAITLRSVAAQAGVTPALVAHYQPSMESLVASTFTAVVRTELADVASLLGPFPTATERLAHLIDTLQDGSRDDLTLVWVDAWSLGRRSDLLASAVRTQMDAWEALITDVLVEGCDAGEFSTGDPDTVAWQLLGMIDGLNAQSLVHYRDAPSRGRLIARAIEHELGLSPGALTAAAAAPRR</sequence>
<proteinExistence type="predicted"/>
<reference evidence="7 8" key="1">
    <citation type="journal article" date="2014" name="J. Microbiol.">
        <title>Diaminobutyricibacter tongyongensis gen. nov., sp. nov. and Homoserinibacter gongjuensis gen. nov., sp. nov. belong to the family Microbacteriaceae.</title>
        <authorList>
            <person name="Kim S.J."/>
            <person name="Ahn J.H."/>
            <person name="Weon H.Y."/>
            <person name="Hamada M."/>
            <person name="Suzuki K."/>
            <person name="Kwon S.W."/>
        </authorList>
    </citation>
    <scope>NUCLEOTIDE SEQUENCE [LARGE SCALE GENOMIC DNA]</scope>
    <source>
        <strain evidence="7 8">NBRC 108724</strain>
    </source>
</reference>
<evidence type="ECO:0000256" key="1">
    <source>
        <dbReference type="ARBA" id="ARBA00022491"/>
    </source>
</evidence>
<evidence type="ECO:0000313" key="7">
    <source>
        <dbReference type="EMBL" id="NEN05211.1"/>
    </source>
</evidence>
<name>A0A6L9XUW8_9MICO</name>
<keyword evidence="2" id="KW-0805">Transcription regulation</keyword>
<evidence type="ECO:0000256" key="5">
    <source>
        <dbReference type="PROSITE-ProRule" id="PRU00335"/>
    </source>
</evidence>
<dbReference type="InterPro" id="IPR036271">
    <property type="entry name" value="Tet_transcr_reg_TetR-rel_C_sf"/>
</dbReference>
<dbReference type="InterPro" id="IPR039538">
    <property type="entry name" value="BetI_C"/>
</dbReference>
<dbReference type="PANTHER" id="PTHR30055">
    <property type="entry name" value="HTH-TYPE TRANSCRIPTIONAL REGULATOR RUTR"/>
    <property type="match status" value="1"/>
</dbReference>